<organism evidence="1 2">
    <name type="scientific">Candidatus Giovannonibacteria bacterium GW2011_GWA2_44_26</name>
    <dbReference type="NCBI Taxonomy" id="1618648"/>
    <lineage>
        <taxon>Bacteria</taxon>
        <taxon>Candidatus Giovannoniibacteriota</taxon>
    </lineage>
</organism>
<name>A0A0G1IUJ9_9BACT</name>
<comment type="caution">
    <text evidence="1">The sequence shown here is derived from an EMBL/GenBank/DDBJ whole genome shotgun (WGS) entry which is preliminary data.</text>
</comment>
<dbReference type="Proteomes" id="UP000033945">
    <property type="component" value="Unassembled WGS sequence"/>
</dbReference>
<accession>A0A0G1IUJ9</accession>
<protein>
    <submittedName>
        <fullName evidence="1">Uncharacterized protein</fullName>
    </submittedName>
</protein>
<evidence type="ECO:0000313" key="2">
    <source>
        <dbReference type="Proteomes" id="UP000033945"/>
    </source>
</evidence>
<evidence type="ECO:0000313" key="1">
    <source>
        <dbReference type="EMBL" id="KKT62780.1"/>
    </source>
</evidence>
<sequence length="50" mass="5331">MEVDIRNDTVAENEQNEVFAEVPLFGAEMAGSDESGDCGCFSCDGNPCVK</sequence>
<gene>
    <name evidence="1" type="ORF">UW55_C0009G0011</name>
</gene>
<dbReference type="EMBL" id="LCIT01000009">
    <property type="protein sequence ID" value="KKT62780.1"/>
    <property type="molecule type" value="Genomic_DNA"/>
</dbReference>
<proteinExistence type="predicted"/>
<reference evidence="1 2" key="1">
    <citation type="journal article" date="2015" name="Nature">
        <title>rRNA introns, odd ribosomes, and small enigmatic genomes across a large radiation of phyla.</title>
        <authorList>
            <person name="Brown C.T."/>
            <person name="Hug L.A."/>
            <person name="Thomas B.C."/>
            <person name="Sharon I."/>
            <person name="Castelle C.J."/>
            <person name="Singh A."/>
            <person name="Wilkins M.J."/>
            <person name="Williams K.H."/>
            <person name="Banfield J.F."/>
        </authorList>
    </citation>
    <scope>NUCLEOTIDE SEQUENCE [LARGE SCALE GENOMIC DNA]</scope>
</reference>
<dbReference type="AlphaFoldDB" id="A0A0G1IUJ9"/>